<dbReference type="AlphaFoldDB" id="A0A4R3L241"/>
<dbReference type="EMBL" id="SMAG01000008">
    <property type="protein sequence ID" value="TCS93242.1"/>
    <property type="molecule type" value="Genomic_DNA"/>
</dbReference>
<evidence type="ECO:0000256" key="1">
    <source>
        <dbReference type="SAM" id="Phobius"/>
    </source>
</evidence>
<organism evidence="2 3">
    <name type="scientific">Hazenella coriacea</name>
    <dbReference type="NCBI Taxonomy" id="1179467"/>
    <lineage>
        <taxon>Bacteria</taxon>
        <taxon>Bacillati</taxon>
        <taxon>Bacillota</taxon>
        <taxon>Bacilli</taxon>
        <taxon>Bacillales</taxon>
        <taxon>Thermoactinomycetaceae</taxon>
        <taxon>Hazenella</taxon>
    </lineage>
</organism>
<keyword evidence="1" id="KW-1133">Transmembrane helix</keyword>
<comment type="caution">
    <text evidence="2">The sequence shown here is derived from an EMBL/GenBank/DDBJ whole genome shotgun (WGS) entry which is preliminary data.</text>
</comment>
<dbReference type="Proteomes" id="UP000294937">
    <property type="component" value="Unassembled WGS sequence"/>
</dbReference>
<feature type="transmembrane region" description="Helical" evidence="1">
    <location>
        <begin position="85"/>
        <end position="103"/>
    </location>
</feature>
<feature type="transmembrane region" description="Helical" evidence="1">
    <location>
        <begin position="207"/>
        <end position="228"/>
    </location>
</feature>
<dbReference type="RefSeq" id="WP_131925976.1">
    <property type="nucleotide sequence ID" value="NZ_SMAG01000008.1"/>
</dbReference>
<name>A0A4R3L241_9BACL</name>
<accession>A0A4R3L241</accession>
<feature type="transmembrane region" description="Helical" evidence="1">
    <location>
        <begin position="133"/>
        <end position="153"/>
    </location>
</feature>
<keyword evidence="3" id="KW-1185">Reference proteome</keyword>
<feature type="transmembrane region" description="Helical" evidence="1">
    <location>
        <begin position="173"/>
        <end position="195"/>
    </location>
</feature>
<keyword evidence="1" id="KW-0472">Membrane</keyword>
<gene>
    <name evidence="2" type="ORF">EDD58_10856</name>
</gene>
<evidence type="ECO:0000313" key="3">
    <source>
        <dbReference type="Proteomes" id="UP000294937"/>
    </source>
</evidence>
<sequence length="333" mass="38973">MEWETKDIDGTRHIIIPKSEHEVTEQTFAQKHPIITNLLQAELAVAFLIISWFLINLFYQIGYLLKWNIPMNYLEIDLLLSANPIVVLIYITIVSLFLFWFLAKKPLSILREVPDGPYNYRKLTISIIDTARYLFQLLAGIAMIVSLLIIAYKSMTLLLSNQTQYTQENTLSFFQWVGLSYIIFTITTLVVKIPLPQQLKPYTKTIFKFLLVNLFIMSIIIVPFYIGYCFDYTLHKVYYNGKESNQVLINRYRDYYLIGYHDKVHLYPCFELVKLVNDEKLSTIHTFSKDNTSKSLGYIEENVVISSNQEKLKSYKGSHPINFSYLCSKQLKE</sequence>
<proteinExistence type="predicted"/>
<evidence type="ECO:0000313" key="2">
    <source>
        <dbReference type="EMBL" id="TCS93242.1"/>
    </source>
</evidence>
<feature type="transmembrane region" description="Helical" evidence="1">
    <location>
        <begin position="43"/>
        <end position="65"/>
    </location>
</feature>
<dbReference type="OrthoDB" id="9839828at2"/>
<protein>
    <submittedName>
        <fullName evidence="2">Uncharacterized protein</fullName>
    </submittedName>
</protein>
<keyword evidence="1" id="KW-0812">Transmembrane</keyword>
<reference evidence="2 3" key="1">
    <citation type="submission" date="2019-03" db="EMBL/GenBank/DDBJ databases">
        <title>Genomic Encyclopedia of Type Strains, Phase IV (KMG-IV): sequencing the most valuable type-strain genomes for metagenomic binning, comparative biology and taxonomic classification.</title>
        <authorList>
            <person name="Goeker M."/>
        </authorList>
    </citation>
    <scope>NUCLEOTIDE SEQUENCE [LARGE SCALE GENOMIC DNA]</scope>
    <source>
        <strain evidence="2 3">DSM 45707</strain>
    </source>
</reference>